<accession>A0A9N8YMT3</accession>
<dbReference type="InterPro" id="IPR011320">
    <property type="entry name" value="RNase_H1_N"/>
</dbReference>
<evidence type="ECO:0000256" key="10">
    <source>
        <dbReference type="ARBA" id="ARBA00022801"/>
    </source>
</evidence>
<feature type="compositionally biased region" description="Polar residues" evidence="12">
    <location>
        <begin position="142"/>
        <end position="152"/>
    </location>
</feature>
<evidence type="ECO:0000256" key="11">
    <source>
        <dbReference type="ARBA" id="ARBA00022842"/>
    </source>
</evidence>
<evidence type="ECO:0000256" key="2">
    <source>
        <dbReference type="ARBA" id="ARBA00001946"/>
    </source>
</evidence>
<protein>
    <recommendedName>
        <fullName evidence="6">Ribonuclease H</fullName>
        <ecNumber evidence="5">3.1.26.4</ecNumber>
    </recommendedName>
</protein>
<dbReference type="GO" id="GO:0004523">
    <property type="term" value="F:RNA-DNA hybrid ribonuclease activity"/>
    <property type="evidence" value="ECO:0007669"/>
    <property type="project" value="UniProtKB-EC"/>
</dbReference>
<dbReference type="PANTHER" id="PTHR10642">
    <property type="entry name" value="RIBONUCLEASE H1"/>
    <property type="match status" value="1"/>
</dbReference>
<evidence type="ECO:0000256" key="7">
    <source>
        <dbReference type="ARBA" id="ARBA00022722"/>
    </source>
</evidence>
<dbReference type="AlphaFoldDB" id="A0A9N8YMT3"/>
<evidence type="ECO:0000256" key="4">
    <source>
        <dbReference type="ARBA" id="ARBA00005300"/>
    </source>
</evidence>
<keyword evidence="8" id="KW-0479">Metal-binding</keyword>
<dbReference type="GO" id="GO:0003676">
    <property type="term" value="F:nucleic acid binding"/>
    <property type="evidence" value="ECO:0007669"/>
    <property type="project" value="InterPro"/>
</dbReference>
<evidence type="ECO:0000313" key="14">
    <source>
        <dbReference type="EMBL" id="CAG8434591.1"/>
    </source>
</evidence>
<dbReference type="Gene3D" id="3.40.970.10">
    <property type="entry name" value="Ribonuclease H1, N-terminal domain"/>
    <property type="match status" value="1"/>
</dbReference>
<keyword evidence="11" id="KW-0460">Magnesium</keyword>
<evidence type="ECO:0000256" key="3">
    <source>
        <dbReference type="ARBA" id="ARBA00004065"/>
    </source>
</evidence>
<keyword evidence="10" id="KW-0378">Hydrolase</keyword>
<evidence type="ECO:0000313" key="15">
    <source>
        <dbReference type="Proteomes" id="UP000789375"/>
    </source>
</evidence>
<dbReference type="CDD" id="cd09280">
    <property type="entry name" value="RNase_HI_eukaryote_like"/>
    <property type="match status" value="1"/>
</dbReference>
<dbReference type="InterPro" id="IPR037056">
    <property type="entry name" value="RNase_H1_N_sf"/>
</dbReference>
<gene>
    <name evidence="14" type="ORF">FMOSSE_LOCUS118</name>
</gene>
<name>A0A9N8YMT3_FUNMO</name>
<dbReference type="EC" id="3.1.26.4" evidence="5"/>
<dbReference type="InterPro" id="IPR002156">
    <property type="entry name" value="RNaseH_domain"/>
</dbReference>
<evidence type="ECO:0000256" key="5">
    <source>
        <dbReference type="ARBA" id="ARBA00012180"/>
    </source>
</evidence>
<dbReference type="SUPFAM" id="SSF53098">
    <property type="entry name" value="Ribonuclease H-like"/>
    <property type="match status" value="1"/>
</dbReference>
<evidence type="ECO:0000256" key="1">
    <source>
        <dbReference type="ARBA" id="ARBA00000077"/>
    </source>
</evidence>
<dbReference type="Gene3D" id="3.30.420.10">
    <property type="entry name" value="Ribonuclease H-like superfamily/Ribonuclease H"/>
    <property type="match status" value="1"/>
</dbReference>
<sequence length="373" mass="42922">MGRILVRSLLHSFFKGKGFYSIRTAKQTTSKNRTRNLSVSDQSLRQSRLLTKLNTSPHKRIRSVIKTEMPKSKSGFYAVHVGRLPGVYLSWEECEKHIKNFPNAKYKKFTTLQEAETFVKEGFKKQEEISRKTSRQKKQKESTSIPSTLHSQTYNLGNRKSLKVWTDGSARSNGKDEARAGVGVYWGENDPRNVSERLPGPRQTNNRAEIMAVIRALETCPDNNVPLEIRTDSKYTINAYTSWIPRWEKDNKWKTANNKDVENKELFQRLVKLTRARHAGVLGNEEADRLANLGAMMDAVDEHYDYGVDNKKKLKVSAEDNDYSCLENVDDILFNELDYIKNIPGFSHPLTKDDFFSPEDKIEMEKETGLKFV</sequence>
<feature type="domain" description="RNase H type-1" evidence="13">
    <location>
        <begin position="158"/>
        <end position="309"/>
    </location>
</feature>
<dbReference type="InterPro" id="IPR036397">
    <property type="entry name" value="RNaseH_sf"/>
</dbReference>
<dbReference type="EMBL" id="CAJVPP010000009">
    <property type="protein sequence ID" value="CAG8434591.1"/>
    <property type="molecule type" value="Genomic_DNA"/>
</dbReference>
<comment type="caution">
    <text evidence="14">The sequence shown here is derived from an EMBL/GenBank/DDBJ whole genome shotgun (WGS) entry which is preliminary data.</text>
</comment>
<comment type="cofactor">
    <cofactor evidence="2">
        <name>Mg(2+)</name>
        <dbReference type="ChEBI" id="CHEBI:18420"/>
    </cofactor>
</comment>
<comment type="similarity">
    <text evidence="4">Belongs to the RNase H family.</text>
</comment>
<dbReference type="PROSITE" id="PS50879">
    <property type="entry name" value="RNASE_H_1"/>
    <property type="match status" value="1"/>
</dbReference>
<evidence type="ECO:0000256" key="8">
    <source>
        <dbReference type="ARBA" id="ARBA00022723"/>
    </source>
</evidence>
<evidence type="ECO:0000256" key="12">
    <source>
        <dbReference type="SAM" id="MobiDB-lite"/>
    </source>
</evidence>
<keyword evidence="7" id="KW-0540">Nuclease</keyword>
<dbReference type="Pfam" id="PF00075">
    <property type="entry name" value="RNase_H"/>
    <property type="match status" value="1"/>
</dbReference>
<comment type="catalytic activity">
    <reaction evidence="1">
        <text>Endonucleolytic cleavage to 5'-phosphomonoester.</text>
        <dbReference type="EC" id="3.1.26.4"/>
    </reaction>
</comment>
<feature type="region of interest" description="Disordered" evidence="12">
    <location>
        <begin position="125"/>
        <end position="152"/>
    </location>
</feature>
<organism evidence="14 15">
    <name type="scientific">Funneliformis mosseae</name>
    <name type="common">Endomycorrhizal fungus</name>
    <name type="synonym">Glomus mosseae</name>
    <dbReference type="NCBI Taxonomy" id="27381"/>
    <lineage>
        <taxon>Eukaryota</taxon>
        <taxon>Fungi</taxon>
        <taxon>Fungi incertae sedis</taxon>
        <taxon>Mucoromycota</taxon>
        <taxon>Glomeromycotina</taxon>
        <taxon>Glomeromycetes</taxon>
        <taxon>Glomerales</taxon>
        <taxon>Glomeraceae</taxon>
        <taxon>Funneliformis</taxon>
    </lineage>
</organism>
<evidence type="ECO:0000256" key="9">
    <source>
        <dbReference type="ARBA" id="ARBA00022759"/>
    </source>
</evidence>
<evidence type="ECO:0000256" key="6">
    <source>
        <dbReference type="ARBA" id="ARBA00017721"/>
    </source>
</evidence>
<dbReference type="GO" id="GO:0046872">
    <property type="term" value="F:metal ion binding"/>
    <property type="evidence" value="ECO:0007669"/>
    <property type="project" value="UniProtKB-KW"/>
</dbReference>
<dbReference type="FunFam" id="3.40.970.10:FF:000002">
    <property type="entry name" value="Ribonuclease H"/>
    <property type="match status" value="1"/>
</dbReference>
<dbReference type="Pfam" id="PF01693">
    <property type="entry name" value="Cauli_VI"/>
    <property type="match status" value="1"/>
</dbReference>
<dbReference type="InterPro" id="IPR009027">
    <property type="entry name" value="Ribosomal_bL9/RNase_H1_N"/>
</dbReference>
<keyword evidence="15" id="KW-1185">Reference proteome</keyword>
<dbReference type="GO" id="GO:0043137">
    <property type="term" value="P:DNA replication, removal of RNA primer"/>
    <property type="evidence" value="ECO:0007669"/>
    <property type="project" value="TreeGrafter"/>
</dbReference>
<dbReference type="PANTHER" id="PTHR10642:SF26">
    <property type="entry name" value="RIBONUCLEASE H1"/>
    <property type="match status" value="1"/>
</dbReference>
<dbReference type="Proteomes" id="UP000789375">
    <property type="component" value="Unassembled WGS sequence"/>
</dbReference>
<dbReference type="InterPro" id="IPR012337">
    <property type="entry name" value="RNaseH-like_sf"/>
</dbReference>
<keyword evidence="9" id="KW-0255">Endonuclease</keyword>
<evidence type="ECO:0000259" key="13">
    <source>
        <dbReference type="PROSITE" id="PS50879"/>
    </source>
</evidence>
<dbReference type="InterPro" id="IPR050092">
    <property type="entry name" value="RNase_H"/>
</dbReference>
<reference evidence="14" key="1">
    <citation type="submission" date="2021-06" db="EMBL/GenBank/DDBJ databases">
        <authorList>
            <person name="Kallberg Y."/>
            <person name="Tangrot J."/>
            <person name="Rosling A."/>
        </authorList>
    </citation>
    <scope>NUCLEOTIDE SEQUENCE</scope>
    <source>
        <strain evidence="14">87-6 pot B 2015</strain>
    </source>
</reference>
<proteinExistence type="inferred from homology"/>
<comment type="function">
    <text evidence="3">Endonuclease that specifically degrades the RNA of RNA-DNA hybrids.</text>
</comment>
<dbReference type="SUPFAM" id="SSF55658">
    <property type="entry name" value="L9 N-domain-like"/>
    <property type="match status" value="1"/>
</dbReference>